<reference evidence="1" key="2">
    <citation type="submission" date="2020-11" db="EMBL/GenBank/DDBJ databases">
        <authorList>
            <person name="McCartney M.A."/>
            <person name="Auch B."/>
            <person name="Kono T."/>
            <person name="Mallez S."/>
            <person name="Becker A."/>
            <person name="Gohl D.M."/>
            <person name="Silverstein K.A.T."/>
            <person name="Koren S."/>
            <person name="Bechman K.B."/>
            <person name="Herman A."/>
            <person name="Abrahante J.E."/>
            <person name="Garbe J."/>
        </authorList>
    </citation>
    <scope>NUCLEOTIDE SEQUENCE</scope>
    <source>
        <strain evidence="1">Duluth1</strain>
        <tissue evidence="1">Whole animal</tissue>
    </source>
</reference>
<name>A0A9D3XWJ7_DREPO</name>
<dbReference type="EMBL" id="JAIWYP010000136">
    <property type="protein sequence ID" value="KAH3689204.1"/>
    <property type="molecule type" value="Genomic_DNA"/>
</dbReference>
<keyword evidence="2" id="KW-1185">Reference proteome</keyword>
<evidence type="ECO:0000313" key="1">
    <source>
        <dbReference type="EMBL" id="KAH3689204.1"/>
    </source>
</evidence>
<proteinExistence type="predicted"/>
<accession>A0A9D3XWJ7</accession>
<dbReference type="AlphaFoldDB" id="A0A9D3XWJ7"/>
<dbReference type="Proteomes" id="UP000828390">
    <property type="component" value="Unassembled WGS sequence"/>
</dbReference>
<evidence type="ECO:0000313" key="2">
    <source>
        <dbReference type="Proteomes" id="UP000828390"/>
    </source>
</evidence>
<protein>
    <submittedName>
        <fullName evidence="1">Uncharacterized protein</fullName>
    </submittedName>
</protein>
<reference evidence="1" key="1">
    <citation type="journal article" date="2019" name="bioRxiv">
        <title>The Genome of the Zebra Mussel, Dreissena polymorpha: A Resource for Invasive Species Research.</title>
        <authorList>
            <person name="McCartney M.A."/>
            <person name="Auch B."/>
            <person name="Kono T."/>
            <person name="Mallez S."/>
            <person name="Zhang Y."/>
            <person name="Obille A."/>
            <person name="Becker A."/>
            <person name="Abrahante J.E."/>
            <person name="Garbe J."/>
            <person name="Badalamenti J.P."/>
            <person name="Herman A."/>
            <person name="Mangelson H."/>
            <person name="Liachko I."/>
            <person name="Sullivan S."/>
            <person name="Sone E.D."/>
            <person name="Koren S."/>
            <person name="Silverstein K.A.T."/>
            <person name="Beckman K.B."/>
            <person name="Gohl D.M."/>
        </authorList>
    </citation>
    <scope>NUCLEOTIDE SEQUENCE</scope>
    <source>
        <strain evidence="1">Duluth1</strain>
        <tissue evidence="1">Whole animal</tissue>
    </source>
</reference>
<gene>
    <name evidence="1" type="ORF">DPMN_193672</name>
</gene>
<comment type="caution">
    <text evidence="1">The sequence shown here is derived from an EMBL/GenBank/DDBJ whole genome shotgun (WGS) entry which is preliminary data.</text>
</comment>
<organism evidence="1 2">
    <name type="scientific">Dreissena polymorpha</name>
    <name type="common">Zebra mussel</name>
    <name type="synonym">Mytilus polymorpha</name>
    <dbReference type="NCBI Taxonomy" id="45954"/>
    <lineage>
        <taxon>Eukaryota</taxon>
        <taxon>Metazoa</taxon>
        <taxon>Spiralia</taxon>
        <taxon>Lophotrochozoa</taxon>
        <taxon>Mollusca</taxon>
        <taxon>Bivalvia</taxon>
        <taxon>Autobranchia</taxon>
        <taxon>Heteroconchia</taxon>
        <taxon>Euheterodonta</taxon>
        <taxon>Imparidentia</taxon>
        <taxon>Neoheterodontei</taxon>
        <taxon>Myida</taxon>
        <taxon>Dreissenoidea</taxon>
        <taxon>Dreissenidae</taxon>
        <taxon>Dreissena</taxon>
    </lineage>
</organism>
<sequence>MRGPSAKQVCQVFVALGHLLREIMVPNAGNHRATICQHVALSQKQQDDAPSGPILVSQVGRSHLSKRYLDSGPETRHYWIIWDTLRTFTLVRVLEGSDFRHGDDRLQLVRPTTLRKSDETQHMTQ</sequence>